<accession>A0AAV5QRE5</accession>
<keyword evidence="2" id="KW-0479">Metal-binding</keyword>
<dbReference type="GO" id="GO:0043565">
    <property type="term" value="F:sequence-specific DNA binding"/>
    <property type="evidence" value="ECO:0007669"/>
    <property type="project" value="InterPro"/>
</dbReference>
<feature type="compositionally biased region" description="Low complexity" evidence="6">
    <location>
        <begin position="151"/>
        <end position="163"/>
    </location>
</feature>
<dbReference type="GO" id="GO:0005096">
    <property type="term" value="F:GTPase activator activity"/>
    <property type="evidence" value="ECO:0007669"/>
    <property type="project" value="UniProtKB-KW"/>
</dbReference>
<dbReference type="RefSeq" id="XP_064854112.1">
    <property type="nucleotide sequence ID" value="XM_064998040.1"/>
</dbReference>
<evidence type="ECO:0000256" key="6">
    <source>
        <dbReference type="SAM" id="MobiDB-lite"/>
    </source>
</evidence>
<name>A0AAV5QRE5_9ASCO</name>
<dbReference type="InterPro" id="IPR037278">
    <property type="entry name" value="ARFGAP/RecO"/>
</dbReference>
<dbReference type="Proteomes" id="UP001360560">
    <property type="component" value="Unassembled WGS sequence"/>
</dbReference>
<feature type="compositionally biased region" description="Low complexity" evidence="6">
    <location>
        <begin position="290"/>
        <end position="307"/>
    </location>
</feature>
<feature type="domain" description="GATA-type" evidence="7">
    <location>
        <begin position="38"/>
        <end position="78"/>
    </location>
</feature>
<feature type="domain" description="Arf-GAP" evidence="8">
    <location>
        <begin position="29"/>
        <end position="139"/>
    </location>
</feature>
<dbReference type="AlphaFoldDB" id="A0AAV5QRE5"/>
<dbReference type="PANTHER" id="PTHR45705:SF1">
    <property type="entry name" value="FI20236P1"/>
    <property type="match status" value="1"/>
</dbReference>
<dbReference type="GeneID" id="90075091"/>
<dbReference type="CDD" id="cd08839">
    <property type="entry name" value="ArfGap_SMAP"/>
    <property type="match status" value="1"/>
</dbReference>
<dbReference type="GO" id="GO:0008270">
    <property type="term" value="F:zinc ion binding"/>
    <property type="evidence" value="ECO:0007669"/>
    <property type="project" value="UniProtKB-KW"/>
</dbReference>
<dbReference type="InterPro" id="IPR000679">
    <property type="entry name" value="Znf_GATA"/>
</dbReference>
<dbReference type="InterPro" id="IPR038508">
    <property type="entry name" value="ArfGAP_dom_sf"/>
</dbReference>
<evidence type="ECO:0000256" key="4">
    <source>
        <dbReference type="ARBA" id="ARBA00022833"/>
    </source>
</evidence>
<sequence length="375" mass="39730">MSYRSSYRSGHGGASSGATSRKSHSEKNQQILKALAKQAANKNCADCKVATNPRWASWNIGVFVCIRCSGIHRSMGTHISKVKSIDLDSWTDDQVQSMVAWGNEKANVYWEHNLPDNHVPDDSKIQNFIRTKYELKKWVATKYLPDPKTINTSSSSTESANTNILPDSSAPKSVSAPSNGNGIDLLGGFELSTTSAPSSSANSKDLNDKPLPKPSAPAAASTGGLLDLNFSSPSNTGIPSSTGATAATVNSTQQSGRQDLKKSILALYSTPSNYNKPAVAPSPVSRNLYSQPQQQQQQPSSSFGGLSNSLASLNLSSNTSAASSSSTSTGINTNFDYSSSNVWSSAPTLMNGSNNTASATKKSALDDDLFKNVWS</sequence>
<dbReference type="PROSITE" id="PS50115">
    <property type="entry name" value="ARFGAP"/>
    <property type="match status" value="1"/>
</dbReference>
<feature type="compositionally biased region" description="Polar residues" evidence="6">
    <location>
        <begin position="164"/>
        <end position="181"/>
    </location>
</feature>
<keyword evidence="3 5" id="KW-0863">Zinc-finger</keyword>
<keyword evidence="1" id="KW-0343">GTPase activation</keyword>
<feature type="region of interest" description="Disordered" evidence="6">
    <location>
        <begin position="149"/>
        <end position="181"/>
    </location>
</feature>
<keyword evidence="4" id="KW-0862">Zinc</keyword>
<dbReference type="PROSITE" id="PS50114">
    <property type="entry name" value="GATA_ZN_FINGER_2"/>
    <property type="match status" value="1"/>
</dbReference>
<feature type="region of interest" description="Disordered" evidence="6">
    <location>
        <begin position="275"/>
        <end position="307"/>
    </location>
</feature>
<evidence type="ECO:0000313" key="10">
    <source>
        <dbReference type="Proteomes" id="UP001360560"/>
    </source>
</evidence>
<dbReference type="Pfam" id="PF01412">
    <property type="entry name" value="ArfGap"/>
    <property type="match status" value="1"/>
</dbReference>
<feature type="region of interest" description="Disordered" evidence="6">
    <location>
        <begin position="1"/>
        <end position="28"/>
    </location>
</feature>
<evidence type="ECO:0000256" key="5">
    <source>
        <dbReference type="PROSITE-ProRule" id="PRU00094"/>
    </source>
</evidence>
<dbReference type="GO" id="GO:0005737">
    <property type="term" value="C:cytoplasm"/>
    <property type="evidence" value="ECO:0007669"/>
    <property type="project" value="TreeGrafter"/>
</dbReference>
<dbReference type="SMART" id="SM00105">
    <property type="entry name" value="ArfGap"/>
    <property type="match status" value="1"/>
</dbReference>
<dbReference type="FunFam" id="1.10.220.150:FF:000009">
    <property type="entry name" value="stromal membrane-associated protein 1 isoform X1"/>
    <property type="match status" value="1"/>
</dbReference>
<gene>
    <name evidence="9" type="ORF">DASC09_044410</name>
</gene>
<dbReference type="PRINTS" id="PR00405">
    <property type="entry name" value="REVINTRACTNG"/>
</dbReference>
<proteinExistence type="predicted"/>
<evidence type="ECO:0000259" key="7">
    <source>
        <dbReference type="PROSITE" id="PS50114"/>
    </source>
</evidence>
<dbReference type="PANTHER" id="PTHR45705">
    <property type="entry name" value="FI20236P1"/>
    <property type="match status" value="1"/>
</dbReference>
<evidence type="ECO:0000256" key="1">
    <source>
        <dbReference type="ARBA" id="ARBA00022468"/>
    </source>
</evidence>
<organism evidence="9 10">
    <name type="scientific">Saccharomycopsis crataegensis</name>
    <dbReference type="NCBI Taxonomy" id="43959"/>
    <lineage>
        <taxon>Eukaryota</taxon>
        <taxon>Fungi</taxon>
        <taxon>Dikarya</taxon>
        <taxon>Ascomycota</taxon>
        <taxon>Saccharomycotina</taxon>
        <taxon>Saccharomycetes</taxon>
        <taxon>Saccharomycopsidaceae</taxon>
        <taxon>Saccharomycopsis</taxon>
    </lineage>
</organism>
<comment type="caution">
    <text evidence="9">The sequence shown here is derived from an EMBL/GenBank/DDBJ whole genome shotgun (WGS) entry which is preliminary data.</text>
</comment>
<evidence type="ECO:0000256" key="2">
    <source>
        <dbReference type="ARBA" id="ARBA00022723"/>
    </source>
</evidence>
<feature type="compositionally biased region" description="Low complexity" evidence="6">
    <location>
        <begin position="193"/>
        <end position="203"/>
    </location>
</feature>
<evidence type="ECO:0000313" key="9">
    <source>
        <dbReference type="EMBL" id="GMM37116.1"/>
    </source>
</evidence>
<dbReference type="InterPro" id="IPR001164">
    <property type="entry name" value="ArfGAP_dom"/>
</dbReference>
<dbReference type="InterPro" id="IPR044732">
    <property type="entry name" value="ArfGAP_SMAP1-like"/>
</dbReference>
<dbReference type="EMBL" id="BTFZ01000011">
    <property type="protein sequence ID" value="GMM37116.1"/>
    <property type="molecule type" value="Genomic_DNA"/>
</dbReference>
<evidence type="ECO:0000259" key="8">
    <source>
        <dbReference type="PROSITE" id="PS50115"/>
    </source>
</evidence>
<dbReference type="GO" id="GO:0006355">
    <property type="term" value="P:regulation of DNA-templated transcription"/>
    <property type="evidence" value="ECO:0007669"/>
    <property type="project" value="InterPro"/>
</dbReference>
<dbReference type="SUPFAM" id="SSF57863">
    <property type="entry name" value="ArfGap/RecO-like zinc finger"/>
    <property type="match status" value="1"/>
</dbReference>
<protein>
    <submittedName>
        <fullName evidence="9">Uncharacterized protein</fullName>
    </submittedName>
</protein>
<evidence type="ECO:0000256" key="3">
    <source>
        <dbReference type="ARBA" id="ARBA00022771"/>
    </source>
</evidence>
<keyword evidence="10" id="KW-1185">Reference proteome</keyword>
<feature type="region of interest" description="Disordered" evidence="6">
    <location>
        <begin position="193"/>
        <end position="258"/>
    </location>
</feature>
<feature type="compositionally biased region" description="Polar residues" evidence="6">
    <location>
        <begin position="229"/>
        <end position="257"/>
    </location>
</feature>
<dbReference type="Gene3D" id="1.10.220.150">
    <property type="entry name" value="Arf GTPase activating protein"/>
    <property type="match status" value="1"/>
</dbReference>
<reference evidence="9 10" key="1">
    <citation type="journal article" date="2023" name="Elife">
        <title>Identification of key yeast species and microbe-microbe interactions impacting larval growth of Drosophila in the wild.</title>
        <authorList>
            <person name="Mure A."/>
            <person name="Sugiura Y."/>
            <person name="Maeda R."/>
            <person name="Honda K."/>
            <person name="Sakurai N."/>
            <person name="Takahashi Y."/>
            <person name="Watada M."/>
            <person name="Katoh T."/>
            <person name="Gotoh A."/>
            <person name="Gotoh Y."/>
            <person name="Taniguchi I."/>
            <person name="Nakamura K."/>
            <person name="Hayashi T."/>
            <person name="Katayama T."/>
            <person name="Uemura T."/>
            <person name="Hattori Y."/>
        </authorList>
    </citation>
    <scope>NUCLEOTIDE SEQUENCE [LARGE SCALE GENOMIC DNA]</scope>
    <source>
        <strain evidence="9 10">SC-9</strain>
    </source>
</reference>
<dbReference type="InterPro" id="IPR051718">
    <property type="entry name" value="ARF_GTPase-activating"/>
</dbReference>